<evidence type="ECO:0008006" key="3">
    <source>
        <dbReference type="Google" id="ProtNLM"/>
    </source>
</evidence>
<name>A0A174SWD8_9FIRM</name>
<gene>
    <name evidence="1" type="ORF">ERS852569_01528</name>
</gene>
<dbReference type="AlphaFoldDB" id="A0A174SWD8"/>
<dbReference type="Gene3D" id="2.180.10.10">
    <property type="entry name" value="RHS repeat-associated core"/>
    <property type="match status" value="1"/>
</dbReference>
<accession>A0A174SWD8</accession>
<protein>
    <recommendedName>
        <fullName evidence="3">RHS repeat-associated core domain-containing protein</fullName>
    </recommendedName>
</protein>
<evidence type="ECO:0000313" key="1">
    <source>
        <dbReference type="EMBL" id="CUP99715.1"/>
    </source>
</evidence>
<dbReference type="EMBL" id="CZBP01000010">
    <property type="protein sequence ID" value="CUP99715.1"/>
    <property type="molecule type" value="Genomic_DNA"/>
</dbReference>
<sequence length="74" mass="8266">MTGTYDSAWKDKLLSWDGTAMTYDAIGNMLTGGGTTYTWTQGRRLSGVENGKSIKYLYDNIGARVKKNSRQYSD</sequence>
<dbReference type="Proteomes" id="UP000095762">
    <property type="component" value="Unassembled WGS sequence"/>
</dbReference>
<evidence type="ECO:0000313" key="2">
    <source>
        <dbReference type="Proteomes" id="UP000095762"/>
    </source>
</evidence>
<proteinExistence type="predicted"/>
<reference evidence="1 2" key="1">
    <citation type="submission" date="2015-09" db="EMBL/GenBank/DDBJ databases">
        <authorList>
            <consortium name="Pathogen Informatics"/>
        </authorList>
    </citation>
    <scope>NUCLEOTIDE SEQUENCE [LARGE SCALE GENOMIC DNA]</scope>
    <source>
        <strain evidence="1 2">2789STDY5834957</strain>
    </source>
</reference>
<organism evidence="1 2">
    <name type="scientific">Blautia obeum</name>
    <dbReference type="NCBI Taxonomy" id="40520"/>
    <lineage>
        <taxon>Bacteria</taxon>
        <taxon>Bacillati</taxon>
        <taxon>Bacillota</taxon>
        <taxon>Clostridia</taxon>
        <taxon>Lachnospirales</taxon>
        <taxon>Lachnospiraceae</taxon>
        <taxon>Blautia</taxon>
    </lineage>
</organism>